<feature type="binding site" evidence="12">
    <location>
        <position position="117"/>
    </location>
    <ligand>
        <name>Zn(2+)</name>
        <dbReference type="ChEBI" id="CHEBI:29105"/>
        <note>catalytic</note>
    </ligand>
</feature>
<dbReference type="InterPro" id="IPR034016">
    <property type="entry name" value="M1_APN-typ"/>
</dbReference>
<evidence type="ECO:0000256" key="10">
    <source>
        <dbReference type="ARBA" id="ARBA00023288"/>
    </source>
</evidence>
<feature type="domain" description="Peptidase M1 membrane alanine aminopeptidase" evidence="14">
    <location>
        <begin position="43"/>
        <end position="254"/>
    </location>
</feature>
<comment type="cofactor">
    <cofactor evidence="12">
        <name>Zn(2+)</name>
        <dbReference type="ChEBI" id="CHEBI:29105"/>
    </cofactor>
    <text evidence="12">Binds 1 zinc ion per subunit.</text>
</comment>
<organism evidence="16 17">
    <name type="scientific">Agrilus planipennis</name>
    <name type="common">Emerald ash borer</name>
    <name type="synonym">Agrilus marcopoli</name>
    <dbReference type="NCBI Taxonomy" id="224129"/>
    <lineage>
        <taxon>Eukaryota</taxon>
        <taxon>Metazoa</taxon>
        <taxon>Ecdysozoa</taxon>
        <taxon>Arthropoda</taxon>
        <taxon>Hexapoda</taxon>
        <taxon>Insecta</taxon>
        <taxon>Pterygota</taxon>
        <taxon>Neoptera</taxon>
        <taxon>Endopterygota</taxon>
        <taxon>Coleoptera</taxon>
        <taxon>Polyphaga</taxon>
        <taxon>Elateriformia</taxon>
        <taxon>Buprestoidea</taxon>
        <taxon>Buprestidae</taxon>
        <taxon>Agrilinae</taxon>
        <taxon>Agrilus</taxon>
    </lineage>
</organism>
<dbReference type="Pfam" id="PF01433">
    <property type="entry name" value="Peptidase_M1"/>
    <property type="match status" value="1"/>
</dbReference>
<dbReference type="GO" id="GO:0005615">
    <property type="term" value="C:extracellular space"/>
    <property type="evidence" value="ECO:0007669"/>
    <property type="project" value="TreeGrafter"/>
</dbReference>
<keyword evidence="6 12" id="KW-0479">Metal-binding</keyword>
<dbReference type="InterPro" id="IPR027268">
    <property type="entry name" value="Peptidase_M4/M1_CTD_sf"/>
</dbReference>
<reference evidence="17" key="1">
    <citation type="submission" date="2025-08" db="UniProtKB">
        <authorList>
            <consortium name="RefSeq"/>
        </authorList>
    </citation>
    <scope>IDENTIFICATION</scope>
    <source>
        <tissue evidence="17">Entire body</tissue>
    </source>
</reference>
<feature type="binding site" evidence="12">
    <location>
        <position position="121"/>
    </location>
    <ligand>
        <name>Zn(2+)</name>
        <dbReference type="ChEBI" id="CHEBI:29105"/>
        <note>catalytic</note>
    </ligand>
</feature>
<dbReference type="FunFam" id="1.10.390.10:FF:000006">
    <property type="entry name" value="Puromycin-sensitive aminopeptidase"/>
    <property type="match status" value="1"/>
</dbReference>
<dbReference type="RefSeq" id="XP_025836360.1">
    <property type="nucleotide sequence ID" value="XM_025980575.1"/>
</dbReference>
<keyword evidence="4" id="KW-0472">Membrane</keyword>
<dbReference type="InParanoid" id="A0A7F5RKI0"/>
<dbReference type="GO" id="GO:0042277">
    <property type="term" value="F:peptide binding"/>
    <property type="evidence" value="ECO:0007669"/>
    <property type="project" value="TreeGrafter"/>
</dbReference>
<keyword evidence="5" id="KW-0645">Protease</keyword>
<evidence type="ECO:0000256" key="3">
    <source>
        <dbReference type="ARBA" id="ARBA00022438"/>
    </source>
</evidence>
<evidence type="ECO:0000256" key="9">
    <source>
        <dbReference type="ARBA" id="ARBA00023049"/>
    </source>
</evidence>
<evidence type="ECO:0000259" key="14">
    <source>
        <dbReference type="Pfam" id="PF01433"/>
    </source>
</evidence>
<comment type="similarity">
    <text evidence="2">Belongs to the peptidase M1 family.</text>
</comment>
<evidence type="ECO:0000256" key="12">
    <source>
        <dbReference type="PIRSR" id="PIRSR634016-3"/>
    </source>
</evidence>
<keyword evidence="8 12" id="KW-0862">Zinc</keyword>
<dbReference type="Proteomes" id="UP000192223">
    <property type="component" value="Unplaced"/>
</dbReference>
<dbReference type="GO" id="GO:0008270">
    <property type="term" value="F:zinc ion binding"/>
    <property type="evidence" value="ECO:0007669"/>
    <property type="project" value="InterPro"/>
</dbReference>
<evidence type="ECO:0000256" key="2">
    <source>
        <dbReference type="ARBA" id="ARBA00010136"/>
    </source>
</evidence>
<dbReference type="InterPro" id="IPR024571">
    <property type="entry name" value="ERAP1-like_C_dom"/>
</dbReference>
<dbReference type="Gene3D" id="1.10.3480.20">
    <property type="match status" value="1"/>
</dbReference>
<keyword evidence="4" id="KW-0336">GPI-anchor</keyword>
<dbReference type="AlphaFoldDB" id="A0A7F5RKI0"/>
<evidence type="ECO:0000256" key="13">
    <source>
        <dbReference type="PIRSR" id="PIRSR634016-4"/>
    </source>
</evidence>
<evidence type="ECO:0000256" key="4">
    <source>
        <dbReference type="ARBA" id="ARBA00022622"/>
    </source>
</evidence>
<keyword evidence="7" id="KW-0378">Hydrolase</keyword>
<keyword evidence="9" id="KW-0482">Metalloprotease</keyword>
<dbReference type="GeneID" id="108736783"/>
<evidence type="ECO:0000256" key="11">
    <source>
        <dbReference type="PIRSR" id="PIRSR634016-1"/>
    </source>
</evidence>
<evidence type="ECO:0000313" key="17">
    <source>
        <dbReference type="RefSeq" id="XP_025836360.1"/>
    </source>
</evidence>
<feature type="active site" description="Proton acceptor" evidence="11">
    <location>
        <position position="118"/>
    </location>
</feature>
<feature type="binding site" evidence="12">
    <location>
        <position position="140"/>
    </location>
    <ligand>
        <name>Zn(2+)</name>
        <dbReference type="ChEBI" id="CHEBI:29105"/>
        <note>catalytic</note>
    </ligand>
</feature>
<keyword evidence="3" id="KW-0031">Aminopeptidase</keyword>
<dbReference type="SUPFAM" id="SSF55486">
    <property type="entry name" value="Metalloproteases ('zincins'), catalytic domain"/>
    <property type="match status" value="1"/>
</dbReference>
<dbReference type="Gene3D" id="2.60.40.1910">
    <property type="match status" value="1"/>
</dbReference>
<dbReference type="GO" id="GO:0070006">
    <property type="term" value="F:metalloaminopeptidase activity"/>
    <property type="evidence" value="ECO:0007669"/>
    <property type="project" value="TreeGrafter"/>
</dbReference>
<dbReference type="GO" id="GO:0005886">
    <property type="term" value="C:plasma membrane"/>
    <property type="evidence" value="ECO:0007669"/>
    <property type="project" value="UniProtKB-SubCell"/>
</dbReference>
<evidence type="ECO:0000256" key="6">
    <source>
        <dbReference type="ARBA" id="ARBA00022723"/>
    </source>
</evidence>
<dbReference type="GO" id="GO:0043171">
    <property type="term" value="P:peptide catabolic process"/>
    <property type="evidence" value="ECO:0007669"/>
    <property type="project" value="TreeGrafter"/>
</dbReference>
<evidence type="ECO:0000256" key="5">
    <source>
        <dbReference type="ARBA" id="ARBA00022670"/>
    </source>
</evidence>
<dbReference type="GO" id="GO:0005737">
    <property type="term" value="C:cytoplasm"/>
    <property type="evidence" value="ECO:0007669"/>
    <property type="project" value="TreeGrafter"/>
</dbReference>
<evidence type="ECO:0000256" key="1">
    <source>
        <dbReference type="ARBA" id="ARBA00004609"/>
    </source>
</evidence>
<keyword evidence="16" id="KW-1185">Reference proteome</keyword>
<dbReference type="KEGG" id="apln:108736783"/>
<comment type="subcellular location">
    <subcellularLocation>
        <location evidence="1">Cell membrane</location>
        <topology evidence="1">Lipid-anchor</topology>
        <topology evidence="1">GPI-anchor</topology>
    </subcellularLocation>
</comment>
<keyword evidence="4" id="KW-0325">Glycoprotein</keyword>
<accession>A0A7F5RKI0</accession>
<sequence>MSTYLVAYVITDYTFDSKIFYDGKKHVPIRVFTDDSVKSKRLFALDVAIELMNFFTMYTGIGYPMDKIDFITIPNKDFRSGAMENWGLVAFKESRLLFDSLTDSFLQQRFVALIVAHELSHFWFGNLVTMKWWNDVWLNEGFAKYMEYKAVDAVFKNWNILKHFQVLRLHRLLDYDYSMESQPVVNDVSTPSEIRSQFSIIKYSKGGAILRMLEQWIGERKFRFIIRKYLEESLYKSAQTTNFLKNFDNDTSEMLSTYLYQKRYPVVNVKIDKYNRVYILTQEKLSAFQNDTPTSYGYRWTIPITYTYSFSKAPEKIMFPYYRDEITVPMRQSKWVKFNHHQSGIYRVNYPEEIWSQLIENYKLLSTPDRSHLVEEVLFMHEYEKLSCGIVMKFLYNLQNEMRYMPWASLRRFIRSFGLKLKEVDRPLFQDYIGFLTTSALEKYAVVRRSDSVDNRLARYVVLEINCYVRALYCIHWLNTASKDELHLDLRRIFDMYIKIMKLPRYRKALQVFAKLSKLKYTHIYLFQSLLNEIVHEDEFTKLWKKISHDSHEDLEDITDYDIWSAPSKVLDDNKNRYKKNKKKQEAESIKVQTPTIRNQFKDDLSPIITNSQPIINFHDKKASTTHHHSVDSILSALKNVTRNISLLQERKRSKRRNEEEGCNCRKYVKGNTTHTTPSKPADECTLWLHGYKYYILNLQ</sequence>
<dbReference type="PRINTS" id="PR00756">
    <property type="entry name" value="ALADIPTASE"/>
</dbReference>
<dbReference type="InterPro" id="IPR050344">
    <property type="entry name" value="Peptidase_M1_aminopeptidases"/>
</dbReference>
<evidence type="ECO:0000259" key="15">
    <source>
        <dbReference type="Pfam" id="PF11838"/>
    </source>
</evidence>
<keyword evidence="10" id="KW-0449">Lipoprotein</keyword>
<gene>
    <name evidence="17" type="primary">LOC108736783</name>
</gene>
<evidence type="ECO:0000256" key="8">
    <source>
        <dbReference type="ARBA" id="ARBA00022833"/>
    </source>
</evidence>
<dbReference type="GO" id="GO:0098552">
    <property type="term" value="C:side of membrane"/>
    <property type="evidence" value="ECO:0007669"/>
    <property type="project" value="UniProtKB-KW"/>
</dbReference>
<dbReference type="GO" id="GO:0006508">
    <property type="term" value="P:proteolysis"/>
    <property type="evidence" value="ECO:0007669"/>
    <property type="project" value="UniProtKB-KW"/>
</dbReference>
<protein>
    <submittedName>
        <fullName evidence="17">Glutamyl aminopeptidase-like</fullName>
    </submittedName>
</protein>
<evidence type="ECO:0000256" key="7">
    <source>
        <dbReference type="ARBA" id="ARBA00022801"/>
    </source>
</evidence>
<dbReference type="InterPro" id="IPR001930">
    <property type="entry name" value="Peptidase_M1"/>
</dbReference>
<feature type="domain" description="ERAP1-like C-terminal" evidence="15">
    <location>
        <begin position="335"/>
        <end position="479"/>
    </location>
</feature>
<dbReference type="PANTHER" id="PTHR11533">
    <property type="entry name" value="PROTEASE M1 ZINC METALLOPROTEASE"/>
    <property type="match status" value="1"/>
</dbReference>
<name>A0A7F5RKI0_AGRPL</name>
<dbReference type="PANTHER" id="PTHR11533:SF299">
    <property type="entry name" value="AMINOPEPTIDASE"/>
    <property type="match status" value="1"/>
</dbReference>
<dbReference type="OrthoDB" id="10031169at2759"/>
<proteinExistence type="inferred from homology"/>
<dbReference type="Pfam" id="PF11838">
    <property type="entry name" value="ERAP1_C"/>
    <property type="match status" value="1"/>
</dbReference>
<dbReference type="InterPro" id="IPR014782">
    <property type="entry name" value="Peptidase_M1_dom"/>
</dbReference>
<dbReference type="Gene3D" id="1.10.390.10">
    <property type="entry name" value="Neutral Protease Domain 2"/>
    <property type="match status" value="1"/>
</dbReference>
<feature type="site" description="Transition state stabilizer" evidence="13">
    <location>
        <position position="203"/>
    </location>
</feature>
<evidence type="ECO:0000313" key="16">
    <source>
        <dbReference type="Proteomes" id="UP000192223"/>
    </source>
</evidence>
<dbReference type="CDD" id="cd09601">
    <property type="entry name" value="M1_APN-Q_like"/>
    <property type="match status" value="1"/>
</dbReference>